<reference evidence="2 3" key="1">
    <citation type="submission" date="2019-07" db="EMBL/GenBank/DDBJ databases">
        <title>Whole genome shotgun sequence of Halomonas halophila NBRC 102604.</title>
        <authorList>
            <person name="Hosoyama A."/>
            <person name="Uohara A."/>
            <person name="Ohji S."/>
            <person name="Ichikawa N."/>
        </authorList>
    </citation>
    <scope>NUCLEOTIDE SEQUENCE [LARGE SCALE GENOMIC DNA]</scope>
    <source>
        <strain evidence="2 3">NBRC 102604</strain>
    </source>
</reference>
<accession>A0ABQ0U1L0</accession>
<dbReference type="Proteomes" id="UP000321121">
    <property type="component" value="Unassembled WGS sequence"/>
</dbReference>
<feature type="compositionally biased region" description="Pro residues" evidence="1">
    <location>
        <begin position="117"/>
        <end position="130"/>
    </location>
</feature>
<evidence type="ECO:0000256" key="1">
    <source>
        <dbReference type="SAM" id="MobiDB-lite"/>
    </source>
</evidence>
<dbReference type="EMBL" id="BJUS01000001">
    <property type="protein sequence ID" value="GEK71578.1"/>
    <property type="molecule type" value="Genomic_DNA"/>
</dbReference>
<gene>
    <name evidence="2" type="ORF">HHA04nite_01220</name>
</gene>
<keyword evidence="3" id="KW-1185">Reference proteome</keyword>
<protein>
    <submittedName>
        <fullName evidence="2">Uncharacterized protein</fullName>
    </submittedName>
</protein>
<feature type="compositionally biased region" description="Low complexity" evidence="1">
    <location>
        <begin position="103"/>
        <end position="116"/>
    </location>
</feature>
<comment type="caution">
    <text evidence="2">The sequence shown here is derived from an EMBL/GenBank/DDBJ whole genome shotgun (WGS) entry which is preliminary data.</text>
</comment>
<evidence type="ECO:0000313" key="2">
    <source>
        <dbReference type="EMBL" id="GEK71578.1"/>
    </source>
</evidence>
<name>A0ABQ0U1L0_9GAMM</name>
<organism evidence="2 3">
    <name type="scientific">Halomonas halophila</name>
    <dbReference type="NCBI Taxonomy" id="29573"/>
    <lineage>
        <taxon>Bacteria</taxon>
        <taxon>Pseudomonadati</taxon>
        <taxon>Pseudomonadota</taxon>
        <taxon>Gammaproteobacteria</taxon>
        <taxon>Oceanospirillales</taxon>
        <taxon>Halomonadaceae</taxon>
        <taxon>Halomonas</taxon>
    </lineage>
</organism>
<sequence>MAIDRRAILAAIAAETADRSGPMPAWLVPVAVNAKDKAASNAADAELGALRAEGLIDYQRDGGTGSGVMLTDAGRQALRALNRGKPAKACPVTKPAPTPQPQAPKAKTAPTPAAPASTPPPPPAPPAPPADPERVDPERQPELHGLLCELGELVGECLGEALLTENLTEIARLHRLVTKLIEHTPGGGA</sequence>
<dbReference type="RefSeq" id="WP_146907257.1">
    <property type="nucleotide sequence ID" value="NZ_BJUS01000001.1"/>
</dbReference>
<feature type="region of interest" description="Disordered" evidence="1">
    <location>
        <begin position="85"/>
        <end position="139"/>
    </location>
</feature>
<evidence type="ECO:0000313" key="3">
    <source>
        <dbReference type="Proteomes" id="UP000321121"/>
    </source>
</evidence>
<proteinExistence type="predicted"/>